<proteinExistence type="predicted"/>
<comment type="caution">
    <text evidence="2">The sequence shown here is derived from an EMBL/GenBank/DDBJ whole genome shotgun (WGS) entry which is preliminary data.</text>
</comment>
<organism evidence="2 3">
    <name type="scientific">Byssochlamys spectabilis (strain No. 5 / NBRC 109023)</name>
    <name type="common">Paecilomyces variotii</name>
    <dbReference type="NCBI Taxonomy" id="1356009"/>
    <lineage>
        <taxon>Eukaryota</taxon>
        <taxon>Fungi</taxon>
        <taxon>Dikarya</taxon>
        <taxon>Ascomycota</taxon>
        <taxon>Pezizomycotina</taxon>
        <taxon>Eurotiomycetes</taxon>
        <taxon>Eurotiomycetidae</taxon>
        <taxon>Eurotiales</taxon>
        <taxon>Thermoascaceae</taxon>
        <taxon>Paecilomyces</taxon>
    </lineage>
</organism>
<evidence type="ECO:0000256" key="1">
    <source>
        <dbReference type="SAM" id="MobiDB-lite"/>
    </source>
</evidence>
<dbReference type="OrthoDB" id="2269179at2759"/>
<dbReference type="eggNOG" id="ENOG502SP2Y">
    <property type="taxonomic scope" value="Eukaryota"/>
</dbReference>
<keyword evidence="3" id="KW-1185">Reference proteome</keyword>
<evidence type="ECO:0000313" key="2">
    <source>
        <dbReference type="EMBL" id="GAD94224.1"/>
    </source>
</evidence>
<gene>
    <name evidence="2" type="ORF">PVAR5_2847</name>
</gene>
<dbReference type="Proteomes" id="UP000018001">
    <property type="component" value="Unassembled WGS sequence"/>
</dbReference>
<name>V5FBT6_BYSSN</name>
<reference evidence="3" key="1">
    <citation type="journal article" date="2014" name="Genome Announc.">
        <title>Draft genome sequence of the formaldehyde-resistant fungus Byssochlamys spectabilis No. 5 (anamorph Paecilomyces variotii No. 5) (NBRC109023).</title>
        <authorList>
            <person name="Oka T."/>
            <person name="Ekino K."/>
            <person name="Fukuda K."/>
            <person name="Nomura Y."/>
        </authorList>
    </citation>
    <scope>NUCLEOTIDE SEQUENCE [LARGE SCALE GENOMIC DNA]</scope>
    <source>
        <strain evidence="3">No. 5 / NBRC 109023</strain>
    </source>
</reference>
<feature type="compositionally biased region" description="Basic and acidic residues" evidence="1">
    <location>
        <begin position="840"/>
        <end position="854"/>
    </location>
</feature>
<accession>V5FBT6</accession>
<dbReference type="InParanoid" id="V5FBT6"/>
<dbReference type="HOGENOM" id="CLU_012843_0_0_1"/>
<sequence>MQTTYGRQVILQKLLLQPMLVSNENLAEILCLRTALCDDSFVGRVRSEGEHSFYVRSWTLTPYQLLSMVQLIREKGFRSAKLEEWEFQSHMAAGNTLSVRYIGMIKGRRDLLQRSQLDFEAKSTDSLFGIFLQILREKMPTVHDQLEIYELPQLRVNQFSKDNVIGSQLTADDTEQLLIQLFGHRTLLNLQQGGQYVNYLPEGTDETLLDTFPTRYFEKISKSHLFPEAEWKQLSTLFVEIKEYVHTKGYSYQIHQDSMDIIEIQARPHQYRGNTVIVFLGEELSRKHLESGCSFLNGPASASVLVREFIHRIKKLEEKDSISTCSCLELSRIFPFINALPLPGYKDVRKALTFLKAYLQCVKPVLLASYGQRSHATIASGFEKIYTKRLPSSSLRDGQMKLAICSYGPTKEEVFLHIPLSHPGRYQYGTRDPRSLRRFYISMQLTILIGHWTMEILEECAVKSEKPLRSILCMKILDRVKASLQGQPHISTRSTENNDAVIIDIMDEDRKLKPPVSIFSHHVIFGYLRETVMNRFRQMDLVSFDSLQQSSDMNQETTTVLRSLLRKRADLKNGKTCPVYGLGTFDSIFSLGRAHGEPRSSERIEHLQHLWSSNHRQLHEIIPHAECMREEWFEQFLDLKRGQSYFMKVLSHVSGSRYLELLSAVCKPPGRHKPRFDGITQDIKLSCGLWVSRKMVNAQRVELNPRLQARDVQGFPVEVRPDGDIKIKWTTSTGIQKTVTVNLRCAIPETGLESRALSFTHDGLDVVDANGRPIRPRNPWQRSSQLASFPRSTFASKDGQMLQELWEAVRLELGHEIPKDRIPPAPTKRKGIGLLPSNSRTERPEQNRPPRPDDANYLLYKFLNERFPEGGVFRTALKDRDPSSTEDLRGFVDFCKRPENASHPYKAKWLDLMDRPRPMISILAPNIKVLRSCMPKVITHYFRETKRHATETCFELGAPGSADDTYQKDNS</sequence>
<feature type="region of interest" description="Disordered" evidence="1">
    <location>
        <begin position="817"/>
        <end position="854"/>
    </location>
</feature>
<protein>
    <submittedName>
        <fullName evidence="2">Uncharacterized protein</fullName>
    </submittedName>
</protein>
<evidence type="ECO:0000313" key="3">
    <source>
        <dbReference type="Proteomes" id="UP000018001"/>
    </source>
</evidence>
<dbReference type="EMBL" id="BAUL01000081">
    <property type="protein sequence ID" value="GAD94224.1"/>
    <property type="molecule type" value="Genomic_DNA"/>
</dbReference>
<dbReference type="AlphaFoldDB" id="V5FBT6"/>